<sequence length="136" mass="15943">MGVPKFFRWISHRYPCINQVIDQREHLEMDHVYLDMNGIIHTCSHPGSKKTILLEDSQIFVNIENYISFLFQLMKPQKTFFLAVDGVAPRAKMTQQRARRFQAATEAERIRIEKESKGEEIKKSFDSNCISPGEFY</sequence>
<dbReference type="InterPro" id="IPR004859">
    <property type="entry name" value="Xrn1_N"/>
</dbReference>
<dbReference type="PANTHER" id="PTHR12341:SF7">
    <property type="entry name" value="5'-3' EXORIBONUCLEASE 1"/>
    <property type="match status" value="1"/>
</dbReference>
<feature type="domain" description="Xrn1 N-terminal" evidence="2">
    <location>
        <begin position="1"/>
        <end position="133"/>
    </location>
</feature>
<evidence type="ECO:0000259" key="2">
    <source>
        <dbReference type="Pfam" id="PF03159"/>
    </source>
</evidence>
<dbReference type="Pfam" id="PF03159">
    <property type="entry name" value="XRN_N"/>
    <property type="match status" value="1"/>
</dbReference>
<dbReference type="InterPro" id="IPR027073">
    <property type="entry name" value="5_3_exoribonuclease"/>
</dbReference>
<dbReference type="EMBL" id="JBJKFK010000792">
    <property type="protein sequence ID" value="KAL3315249.1"/>
    <property type="molecule type" value="Genomic_DNA"/>
</dbReference>
<evidence type="ECO:0000313" key="3">
    <source>
        <dbReference type="EMBL" id="KAL3315249.1"/>
    </source>
</evidence>
<accession>A0ABD2Q6Q9</accession>
<comment type="similarity">
    <text evidence="1">Belongs to the 5'-3' exonuclease family.</text>
</comment>
<comment type="caution">
    <text evidence="3">The sequence shown here is derived from an EMBL/GenBank/DDBJ whole genome shotgun (WGS) entry which is preliminary data.</text>
</comment>
<evidence type="ECO:0000313" key="4">
    <source>
        <dbReference type="Proteomes" id="UP001626550"/>
    </source>
</evidence>
<proteinExistence type="inferred from homology"/>
<evidence type="ECO:0000256" key="1">
    <source>
        <dbReference type="ARBA" id="ARBA00038299"/>
    </source>
</evidence>
<dbReference type="Gene3D" id="3.40.50.12390">
    <property type="match status" value="1"/>
</dbReference>
<dbReference type="PANTHER" id="PTHR12341">
    <property type="entry name" value="5'-&gt;3' EXORIBONUCLEASE"/>
    <property type="match status" value="1"/>
</dbReference>
<protein>
    <recommendedName>
        <fullName evidence="2">Xrn1 N-terminal domain-containing protein</fullName>
    </recommendedName>
</protein>
<keyword evidence="4" id="KW-1185">Reference proteome</keyword>
<dbReference type="Proteomes" id="UP001626550">
    <property type="component" value="Unassembled WGS sequence"/>
</dbReference>
<reference evidence="3 4" key="1">
    <citation type="submission" date="2024-11" db="EMBL/GenBank/DDBJ databases">
        <title>Adaptive evolution of stress response genes in parasites aligns with host niche diversity.</title>
        <authorList>
            <person name="Hahn C."/>
            <person name="Resl P."/>
        </authorList>
    </citation>
    <scope>NUCLEOTIDE SEQUENCE [LARGE SCALE GENOMIC DNA]</scope>
    <source>
        <strain evidence="3">EGGRZ-B1_66</strain>
        <tissue evidence="3">Body</tissue>
    </source>
</reference>
<name>A0ABD2Q6Q9_9PLAT</name>
<dbReference type="AlphaFoldDB" id="A0ABD2Q6Q9"/>
<organism evidence="3 4">
    <name type="scientific">Cichlidogyrus casuarinus</name>
    <dbReference type="NCBI Taxonomy" id="1844966"/>
    <lineage>
        <taxon>Eukaryota</taxon>
        <taxon>Metazoa</taxon>
        <taxon>Spiralia</taxon>
        <taxon>Lophotrochozoa</taxon>
        <taxon>Platyhelminthes</taxon>
        <taxon>Monogenea</taxon>
        <taxon>Monopisthocotylea</taxon>
        <taxon>Dactylogyridea</taxon>
        <taxon>Ancyrocephalidae</taxon>
        <taxon>Cichlidogyrus</taxon>
    </lineage>
</organism>
<gene>
    <name evidence="3" type="ORF">Ciccas_006120</name>
</gene>